<dbReference type="PANTHER" id="PTHR48081:SF13">
    <property type="entry name" value="ALPHA_BETA HYDROLASE"/>
    <property type="match status" value="1"/>
</dbReference>
<dbReference type="InterPro" id="IPR029058">
    <property type="entry name" value="AB_hydrolase_fold"/>
</dbReference>
<dbReference type="Gene3D" id="3.40.50.1820">
    <property type="entry name" value="alpha/beta hydrolase"/>
    <property type="match status" value="1"/>
</dbReference>
<evidence type="ECO:0000259" key="3">
    <source>
        <dbReference type="Pfam" id="PF20434"/>
    </source>
</evidence>
<dbReference type="GeneID" id="19979341"/>
<evidence type="ECO:0000256" key="1">
    <source>
        <dbReference type="ARBA" id="ARBA00022801"/>
    </source>
</evidence>
<dbReference type="GO" id="GO:0016787">
    <property type="term" value="F:hydrolase activity"/>
    <property type="evidence" value="ECO:0007669"/>
    <property type="project" value="UniProtKB-KW"/>
</dbReference>
<name>V9DND5_9EURO</name>
<dbReference type="Proteomes" id="UP000030678">
    <property type="component" value="Unassembled WGS sequence"/>
</dbReference>
<feature type="region of interest" description="Disordered" evidence="2">
    <location>
        <begin position="11"/>
        <end position="38"/>
    </location>
</feature>
<proteinExistence type="predicted"/>
<dbReference type="InterPro" id="IPR050300">
    <property type="entry name" value="GDXG_lipolytic_enzyme"/>
</dbReference>
<dbReference type="RefSeq" id="XP_008722473.1">
    <property type="nucleotide sequence ID" value="XM_008724251.1"/>
</dbReference>
<dbReference type="Pfam" id="PF20434">
    <property type="entry name" value="BD-FAE"/>
    <property type="match status" value="1"/>
</dbReference>
<reference evidence="4 5" key="1">
    <citation type="submission" date="2013-03" db="EMBL/GenBank/DDBJ databases">
        <title>The Genome Sequence of Cladophialophora carrionii CBS 160.54.</title>
        <authorList>
            <consortium name="The Broad Institute Genomics Platform"/>
            <person name="Cuomo C."/>
            <person name="de Hoog S."/>
            <person name="Gorbushina A."/>
            <person name="Walker B."/>
            <person name="Young S.K."/>
            <person name="Zeng Q."/>
            <person name="Gargeya S."/>
            <person name="Fitzgerald M."/>
            <person name="Haas B."/>
            <person name="Abouelleil A."/>
            <person name="Allen A.W."/>
            <person name="Alvarado L."/>
            <person name="Arachchi H.M."/>
            <person name="Berlin A.M."/>
            <person name="Chapman S.B."/>
            <person name="Gainer-Dewar J."/>
            <person name="Goldberg J."/>
            <person name="Griggs A."/>
            <person name="Gujja S."/>
            <person name="Hansen M."/>
            <person name="Howarth C."/>
            <person name="Imamovic A."/>
            <person name="Ireland A."/>
            <person name="Larimer J."/>
            <person name="McCowan C."/>
            <person name="Murphy C."/>
            <person name="Pearson M."/>
            <person name="Poon T.W."/>
            <person name="Priest M."/>
            <person name="Roberts A."/>
            <person name="Saif S."/>
            <person name="Shea T."/>
            <person name="Sisk P."/>
            <person name="Sykes S."/>
            <person name="Wortman J."/>
            <person name="Nusbaum C."/>
            <person name="Birren B."/>
        </authorList>
    </citation>
    <scope>NUCLEOTIDE SEQUENCE [LARGE SCALE GENOMIC DNA]</scope>
    <source>
        <strain evidence="4 5">CBS 160.54</strain>
    </source>
</reference>
<dbReference type="OrthoDB" id="19653at2759"/>
<protein>
    <recommendedName>
        <fullName evidence="3">BD-FAE-like domain-containing protein</fullName>
    </recommendedName>
</protein>
<dbReference type="VEuPathDB" id="FungiDB:G647_00848"/>
<dbReference type="PANTHER" id="PTHR48081">
    <property type="entry name" value="AB HYDROLASE SUPERFAMILY PROTEIN C4A8.06C"/>
    <property type="match status" value="1"/>
</dbReference>
<keyword evidence="1" id="KW-0378">Hydrolase</keyword>
<dbReference type="EMBL" id="KB822697">
    <property type="protein sequence ID" value="ETI28399.1"/>
    <property type="molecule type" value="Genomic_DNA"/>
</dbReference>
<evidence type="ECO:0000313" key="5">
    <source>
        <dbReference type="Proteomes" id="UP000030678"/>
    </source>
</evidence>
<gene>
    <name evidence="4" type="ORF">G647_00848</name>
</gene>
<sequence>MRALFDQAVQNPDQECLDRETSISSDQEETEQEDFSEENHNIQYVKNGQHRQTLDLYLPPLNGRRSELTPVVIYIRYDICMPDNPGALRDFVQSVGEYALAFVDYRDDDLPAAVYDCEAAIRWLRAHAAHYKLDPDCFIVWGKCDAGLLAAILSTTAHLRVFDVGDHLNTSSAVQGVMAYAGPYDIEKLYGRRLPQSQLHPLEITNGASISALTSQTPPFLIAHGTDDDVIPLHHSQLLARALLRAAVPVVWHSVHRALHMFESITSPQRRALEHSTRAFIHDISARQRPRESLI</sequence>
<accession>V9DND5</accession>
<evidence type="ECO:0000256" key="2">
    <source>
        <dbReference type="SAM" id="MobiDB-lite"/>
    </source>
</evidence>
<evidence type="ECO:0000313" key="4">
    <source>
        <dbReference type="EMBL" id="ETI28399.1"/>
    </source>
</evidence>
<dbReference type="HOGENOM" id="CLU_012494_4_0_1"/>
<dbReference type="SUPFAM" id="SSF53474">
    <property type="entry name" value="alpha/beta-Hydrolases"/>
    <property type="match status" value="1"/>
</dbReference>
<dbReference type="AlphaFoldDB" id="V9DND5"/>
<dbReference type="InterPro" id="IPR049492">
    <property type="entry name" value="BD-FAE-like_dom"/>
</dbReference>
<organism evidence="4 5">
    <name type="scientific">Cladophialophora carrionii CBS 160.54</name>
    <dbReference type="NCBI Taxonomy" id="1279043"/>
    <lineage>
        <taxon>Eukaryota</taxon>
        <taxon>Fungi</taxon>
        <taxon>Dikarya</taxon>
        <taxon>Ascomycota</taxon>
        <taxon>Pezizomycotina</taxon>
        <taxon>Eurotiomycetes</taxon>
        <taxon>Chaetothyriomycetidae</taxon>
        <taxon>Chaetothyriales</taxon>
        <taxon>Herpotrichiellaceae</taxon>
        <taxon>Cladophialophora</taxon>
    </lineage>
</organism>
<feature type="compositionally biased region" description="Acidic residues" evidence="2">
    <location>
        <begin position="26"/>
        <end position="36"/>
    </location>
</feature>
<feature type="domain" description="BD-FAE-like" evidence="3">
    <location>
        <begin position="54"/>
        <end position="243"/>
    </location>
</feature>